<dbReference type="Pfam" id="PF11898">
    <property type="entry name" value="DUF3418"/>
    <property type="match status" value="1"/>
</dbReference>
<dbReference type="FunFam" id="3.40.50.300:FF:000575">
    <property type="entry name" value="ATP-dependent helicase hrpA"/>
    <property type="match status" value="1"/>
</dbReference>
<dbReference type="Pfam" id="PF00271">
    <property type="entry name" value="Helicase_C"/>
    <property type="match status" value="1"/>
</dbReference>
<dbReference type="InterPro" id="IPR048333">
    <property type="entry name" value="HA2_WH"/>
</dbReference>
<evidence type="ECO:0000256" key="2">
    <source>
        <dbReference type="ARBA" id="ARBA00012552"/>
    </source>
</evidence>
<dbReference type="EMBL" id="AAQH01000013">
    <property type="protein sequence ID" value="EAT11791.1"/>
    <property type="molecule type" value="Genomic_DNA"/>
</dbReference>
<gene>
    <name evidence="10" type="ORF">RED65_05374</name>
</gene>
<dbReference type="SMART" id="SM00487">
    <property type="entry name" value="DEXDc"/>
    <property type="match status" value="1"/>
</dbReference>
<keyword evidence="3" id="KW-0547">Nucleotide-binding</keyword>
<dbReference type="GO" id="GO:0016787">
    <property type="term" value="F:hydrolase activity"/>
    <property type="evidence" value="ECO:0007669"/>
    <property type="project" value="UniProtKB-KW"/>
</dbReference>
<comment type="similarity">
    <text evidence="1">Belongs to the DEAD box helicase family. DEAH subfamily.</text>
</comment>
<evidence type="ECO:0000256" key="6">
    <source>
        <dbReference type="ARBA" id="ARBA00022840"/>
    </source>
</evidence>
<dbReference type="RefSeq" id="WP_007016392.1">
    <property type="nucleotide sequence ID" value="NZ_AAQH01000013.1"/>
</dbReference>
<dbReference type="GO" id="GO:0003723">
    <property type="term" value="F:RNA binding"/>
    <property type="evidence" value="ECO:0007669"/>
    <property type="project" value="TreeGrafter"/>
</dbReference>
<dbReference type="SUPFAM" id="SSF52540">
    <property type="entry name" value="P-loop containing nucleoside triphosphate hydrolases"/>
    <property type="match status" value="1"/>
</dbReference>
<dbReference type="EC" id="3.6.4.13" evidence="2"/>
<dbReference type="Pfam" id="PF07717">
    <property type="entry name" value="OB_NTP_bind"/>
    <property type="match status" value="1"/>
</dbReference>
<sequence length="1298" mass="149594">MKELDLLAKQIDETLIRDRHGFRKQVGYLKKRLQSKQPIDKGFEKLAQQMQKSIDIVSHREQDCPRLEFDDQLPINQKKQEIAETIANNQVVVIAGETGSGKTTQLPKICMELGLAKYGKIAHTQPRRLAARSVADRIAQECNVPLGEQVGYQVRFTDQSKDSSLLKLMTDGILLAETQNDRFLNQYQVIIIDEAHERSLNIDFLLGYLKQLLPKRPDLKVVITSATIDLQRFSEHFDNAPVIEVSGRTYPVEVRYRPIVDVDTDDEQEGDMYQGIIDAVDELEREDAKRGQIGDVLVFLSGEREIREASLALKKANLKQTEILPLYARLNSSEQQRIFKPTGGKRRIVLSTNVAETSLTVPGIRYVVDTGVARVSRYSYRSKVQRLPIEPISQASANQRKGRCGRVSEGICIRLYSEEDFLSRPEFSDPEIQRTNLAAVILQMLSLRLGDVNAFPFVDAPDNRFIKDGYNLLKELSAVDKKNNITRIGRQLSRFPVDPRIARVLIEANAKHALAEALIIASALSIQDPRERPVEKQQQADQKHAEFRDDESDFITLINIWNWYEEQRQALSNNQLRQICKKHFLNYMRMREWRDVHYQLRILCKELKFVENKEVSSYDQLHKCILSGYLSHIGQKSDENDYKGARNRRFLLFPGSGIFKKRPKWVVSAELVETSKLYGRMNATIQPEWLEPLAKNLVKKTYLEPHWSIKRGQVMAYEQVSLFGLIIIPRRRIGYAQIDPVVSHEIFIREALVQGQIKTQGDFLEYNQALMEEVAELEDKSRRRDIVIDEERLFQFYFERVPDDIADTASFEKWRKKNGDDTLLIEKSYLMQHAASDVTEAQFPDHFSHGSVIYPLSYRFEPGHAEDGVSVMVPAPILKQLPVGRLEWLVPGMIRDKVIALLKALPKPIRKQLVPVPDFADGFLSQQPNRDQSLLAEICAYVYQQKRIKVSADDFNIASIDDHYRMNIKVIGAEDDLLAQGRDWQKLLDEVGDVAEQFSADEENDIERQGITQWDFNELPLEYQLTQAGIQVTLYPALIDQQTSVDIKLLDRADEQAVQTRKGILRLLQLELKDQVSVIHKSVQKQLVQEIIYYSQLGNKTELLESITRQVFANSFCWQDNPHTHSDYIKVKDEGRANIGECLDEILPITKDILKQYHELNKALKKHNQLAFAFAVSDIKHQIQALMPKGFLGFVPLEWLKHYPRYIKSMIQRLTKLQGNVQKDKLQQLKVSAWNEEYQKLLSDLPASLDCYPEVLTLNWMIQEYRVSLFAQELGTVIPVSDKRWKAQLQIAKESYQQ</sequence>
<dbReference type="Pfam" id="PF00270">
    <property type="entry name" value="DEAD"/>
    <property type="match status" value="1"/>
</dbReference>
<dbReference type="OrthoDB" id="9805617at2"/>
<evidence type="ECO:0000256" key="5">
    <source>
        <dbReference type="ARBA" id="ARBA00022806"/>
    </source>
</evidence>
<evidence type="ECO:0000256" key="3">
    <source>
        <dbReference type="ARBA" id="ARBA00022741"/>
    </source>
</evidence>
<organism evidence="10 11">
    <name type="scientific">Bermanella marisrubri</name>
    <dbReference type="NCBI Taxonomy" id="207949"/>
    <lineage>
        <taxon>Bacteria</taxon>
        <taxon>Pseudomonadati</taxon>
        <taxon>Pseudomonadota</taxon>
        <taxon>Gammaproteobacteria</taxon>
        <taxon>Oceanospirillales</taxon>
        <taxon>Oceanospirillaceae</taxon>
        <taxon>Bermanella</taxon>
    </lineage>
</organism>
<protein>
    <recommendedName>
        <fullName evidence="2">RNA helicase</fullName>
        <ecNumber evidence="2">3.6.4.13</ecNumber>
    </recommendedName>
</protein>
<dbReference type="PANTHER" id="PTHR18934:SF99">
    <property type="entry name" value="ATP-DEPENDENT RNA HELICASE DHX37-RELATED"/>
    <property type="match status" value="1"/>
</dbReference>
<dbReference type="InterPro" id="IPR010222">
    <property type="entry name" value="RNA_helicase_HrpA"/>
</dbReference>
<evidence type="ECO:0000259" key="8">
    <source>
        <dbReference type="PROSITE" id="PS51192"/>
    </source>
</evidence>
<keyword evidence="6" id="KW-0067">ATP-binding</keyword>
<comment type="caution">
    <text evidence="10">The sequence shown here is derived from an EMBL/GenBank/DDBJ whole genome shotgun (WGS) entry which is preliminary data.</text>
</comment>
<evidence type="ECO:0000256" key="1">
    <source>
        <dbReference type="ARBA" id="ARBA00008792"/>
    </source>
</evidence>
<dbReference type="PROSITE" id="PS51194">
    <property type="entry name" value="HELICASE_CTER"/>
    <property type="match status" value="1"/>
</dbReference>
<dbReference type="Pfam" id="PF21010">
    <property type="entry name" value="HA2_C"/>
    <property type="match status" value="1"/>
</dbReference>
<dbReference type="FunFam" id="1.20.120.1080:FF:000005">
    <property type="entry name" value="ATP-dependent helicase HrpA"/>
    <property type="match status" value="1"/>
</dbReference>
<dbReference type="InterPro" id="IPR014001">
    <property type="entry name" value="Helicase_ATP-bd"/>
</dbReference>
<dbReference type="FunFam" id="3.40.50.300:FF:000439">
    <property type="entry name" value="ATP-dependent RNA helicase HrpA"/>
    <property type="match status" value="1"/>
</dbReference>
<dbReference type="Proteomes" id="UP000004263">
    <property type="component" value="Unassembled WGS sequence"/>
</dbReference>
<dbReference type="GO" id="GO:0005524">
    <property type="term" value="F:ATP binding"/>
    <property type="evidence" value="ECO:0007669"/>
    <property type="project" value="UniProtKB-KW"/>
</dbReference>
<keyword evidence="11" id="KW-1185">Reference proteome</keyword>
<evidence type="ECO:0000256" key="7">
    <source>
        <dbReference type="ARBA" id="ARBA00047984"/>
    </source>
</evidence>
<dbReference type="GO" id="GO:0003724">
    <property type="term" value="F:RNA helicase activity"/>
    <property type="evidence" value="ECO:0007669"/>
    <property type="project" value="UniProtKB-EC"/>
</dbReference>
<dbReference type="Gene3D" id="1.20.120.1080">
    <property type="match status" value="1"/>
</dbReference>
<dbReference type="SMART" id="SM00847">
    <property type="entry name" value="HA2"/>
    <property type="match status" value="1"/>
</dbReference>
<proteinExistence type="inferred from homology"/>
<dbReference type="Gene3D" id="3.40.50.300">
    <property type="entry name" value="P-loop containing nucleotide triphosphate hydrolases"/>
    <property type="match status" value="2"/>
</dbReference>
<name>Q1N0P2_9GAMM</name>
<dbReference type="CDD" id="cd18791">
    <property type="entry name" value="SF2_C_RHA"/>
    <property type="match status" value="1"/>
</dbReference>
<dbReference type="PROSITE" id="PS51192">
    <property type="entry name" value="HELICASE_ATP_BIND_1"/>
    <property type="match status" value="1"/>
</dbReference>
<dbReference type="NCBIfam" id="NF008348">
    <property type="entry name" value="PRK11131.1"/>
    <property type="match status" value="1"/>
</dbReference>
<dbReference type="Pfam" id="PF04408">
    <property type="entry name" value="WHD_HA2"/>
    <property type="match status" value="1"/>
</dbReference>
<evidence type="ECO:0000259" key="9">
    <source>
        <dbReference type="PROSITE" id="PS51194"/>
    </source>
</evidence>
<accession>Q1N0P2</accession>
<evidence type="ECO:0000313" key="11">
    <source>
        <dbReference type="Proteomes" id="UP000004263"/>
    </source>
</evidence>
<dbReference type="InterPro" id="IPR007502">
    <property type="entry name" value="Helicase-assoc_dom"/>
</dbReference>
<dbReference type="InterPro" id="IPR024590">
    <property type="entry name" value="HrpA_C"/>
</dbReference>
<feature type="domain" description="Helicase ATP-binding" evidence="8">
    <location>
        <begin position="83"/>
        <end position="246"/>
    </location>
</feature>
<dbReference type="HOGENOM" id="CLU_001832_3_3_6"/>
<dbReference type="SMART" id="SM00490">
    <property type="entry name" value="HELICc"/>
    <property type="match status" value="1"/>
</dbReference>
<evidence type="ECO:0000256" key="4">
    <source>
        <dbReference type="ARBA" id="ARBA00022801"/>
    </source>
</evidence>
<dbReference type="InterPro" id="IPR027417">
    <property type="entry name" value="P-loop_NTPase"/>
</dbReference>
<dbReference type="InterPro" id="IPR011545">
    <property type="entry name" value="DEAD/DEAH_box_helicase_dom"/>
</dbReference>
<comment type="catalytic activity">
    <reaction evidence="7">
        <text>ATP + H2O = ADP + phosphate + H(+)</text>
        <dbReference type="Rhea" id="RHEA:13065"/>
        <dbReference type="ChEBI" id="CHEBI:15377"/>
        <dbReference type="ChEBI" id="CHEBI:15378"/>
        <dbReference type="ChEBI" id="CHEBI:30616"/>
        <dbReference type="ChEBI" id="CHEBI:43474"/>
        <dbReference type="ChEBI" id="CHEBI:456216"/>
        <dbReference type="EC" id="3.6.4.13"/>
    </reaction>
</comment>
<evidence type="ECO:0000313" key="10">
    <source>
        <dbReference type="EMBL" id="EAT11791.1"/>
    </source>
</evidence>
<keyword evidence="5 10" id="KW-0347">Helicase</keyword>
<reference evidence="10 11" key="1">
    <citation type="submission" date="2006-03" db="EMBL/GenBank/DDBJ databases">
        <authorList>
            <person name="Pinhassi J."/>
            <person name="Pedros-Alio C."/>
            <person name="Ferriera S."/>
            <person name="Johnson J."/>
            <person name="Kravitz S."/>
            <person name="Halpern A."/>
            <person name="Remington K."/>
            <person name="Beeson K."/>
            <person name="Tran B."/>
            <person name="Rogers Y.-H."/>
            <person name="Friedman R."/>
            <person name="Venter J.C."/>
        </authorList>
    </citation>
    <scope>NUCLEOTIDE SEQUENCE [LARGE SCALE GENOMIC DNA]</scope>
    <source>
        <strain evidence="10 11">RED65</strain>
    </source>
</reference>
<keyword evidence="4" id="KW-0378">Hydrolase</keyword>
<feature type="domain" description="Helicase C-terminal" evidence="9">
    <location>
        <begin position="275"/>
        <end position="448"/>
    </location>
</feature>
<dbReference type="InterPro" id="IPR001650">
    <property type="entry name" value="Helicase_C-like"/>
</dbReference>
<dbReference type="PANTHER" id="PTHR18934">
    <property type="entry name" value="ATP-DEPENDENT RNA HELICASE"/>
    <property type="match status" value="1"/>
</dbReference>
<dbReference type="InterPro" id="IPR011709">
    <property type="entry name" value="DEAD-box_helicase_OB_fold"/>
</dbReference>
<dbReference type="NCBIfam" id="TIGR01967">
    <property type="entry name" value="DEAH_box_HrpA"/>
    <property type="match status" value="1"/>
</dbReference>
<dbReference type="STRING" id="207949.RED65_05374"/>